<dbReference type="PROSITE" id="PS50011">
    <property type="entry name" value="PROTEIN_KINASE_DOM"/>
    <property type="match status" value="1"/>
</dbReference>
<dbReference type="Proteomes" id="UP000799778">
    <property type="component" value="Unassembled WGS sequence"/>
</dbReference>
<dbReference type="InterPro" id="IPR011047">
    <property type="entry name" value="Quinoprotein_ADH-like_sf"/>
</dbReference>
<dbReference type="InterPro" id="IPR036600">
    <property type="entry name" value="PAH_sf"/>
</dbReference>
<evidence type="ECO:0000256" key="3">
    <source>
        <dbReference type="ARBA" id="ARBA00022737"/>
    </source>
</evidence>
<dbReference type="Pfam" id="PF00069">
    <property type="entry name" value="Pkinase"/>
    <property type="match status" value="1"/>
</dbReference>
<feature type="repeat" description="WD" evidence="5">
    <location>
        <begin position="704"/>
        <end position="745"/>
    </location>
</feature>
<reference evidence="8" key="1">
    <citation type="journal article" date="2020" name="Stud. Mycol.">
        <title>101 Dothideomycetes genomes: a test case for predicting lifestyles and emergence of pathogens.</title>
        <authorList>
            <person name="Haridas S."/>
            <person name="Albert R."/>
            <person name="Binder M."/>
            <person name="Bloem J."/>
            <person name="Labutti K."/>
            <person name="Salamov A."/>
            <person name="Andreopoulos B."/>
            <person name="Baker S."/>
            <person name="Barry K."/>
            <person name="Bills G."/>
            <person name="Bluhm B."/>
            <person name="Cannon C."/>
            <person name="Castanera R."/>
            <person name="Culley D."/>
            <person name="Daum C."/>
            <person name="Ezra D."/>
            <person name="Gonzalez J."/>
            <person name="Henrissat B."/>
            <person name="Kuo A."/>
            <person name="Liang C."/>
            <person name="Lipzen A."/>
            <person name="Lutzoni F."/>
            <person name="Magnuson J."/>
            <person name="Mondo S."/>
            <person name="Nolan M."/>
            <person name="Ohm R."/>
            <person name="Pangilinan J."/>
            <person name="Park H.-J."/>
            <person name="Ramirez L."/>
            <person name="Alfaro M."/>
            <person name="Sun H."/>
            <person name="Tritt A."/>
            <person name="Yoshinaga Y."/>
            <person name="Zwiers L.-H."/>
            <person name="Turgeon B."/>
            <person name="Goodwin S."/>
            <person name="Spatafora J."/>
            <person name="Crous P."/>
            <person name="Grigoriev I."/>
        </authorList>
    </citation>
    <scope>NUCLEOTIDE SEQUENCE</scope>
    <source>
        <strain evidence="8">CBS 175.79</strain>
    </source>
</reference>
<keyword evidence="2 5" id="KW-0853">WD repeat</keyword>
<dbReference type="AlphaFoldDB" id="A0A6A5XHH0"/>
<evidence type="ECO:0000256" key="6">
    <source>
        <dbReference type="PROSITE-ProRule" id="PRU00810"/>
    </source>
</evidence>
<feature type="repeat" description="WD" evidence="5">
    <location>
        <begin position="627"/>
        <end position="661"/>
    </location>
</feature>
<dbReference type="GO" id="GO:0006355">
    <property type="term" value="P:regulation of DNA-templated transcription"/>
    <property type="evidence" value="ECO:0007669"/>
    <property type="project" value="InterPro"/>
</dbReference>
<keyword evidence="3" id="KW-0677">Repeat</keyword>
<evidence type="ECO:0000313" key="9">
    <source>
        <dbReference type="Proteomes" id="UP000799778"/>
    </source>
</evidence>
<evidence type="ECO:0000259" key="7">
    <source>
        <dbReference type="PROSITE" id="PS50011"/>
    </source>
</evidence>
<dbReference type="InterPro" id="IPR011009">
    <property type="entry name" value="Kinase-like_dom_sf"/>
</dbReference>
<keyword evidence="9" id="KW-1185">Reference proteome</keyword>
<dbReference type="GeneID" id="54286113"/>
<dbReference type="PROSITE" id="PS50294">
    <property type="entry name" value="WD_REPEATS_REGION"/>
    <property type="match status" value="6"/>
</dbReference>
<feature type="repeat" description="WD" evidence="5">
    <location>
        <begin position="746"/>
        <end position="787"/>
    </location>
</feature>
<dbReference type="Gene3D" id="1.10.510.10">
    <property type="entry name" value="Transferase(Phosphotransferase) domain 1"/>
    <property type="match status" value="1"/>
</dbReference>
<dbReference type="SMART" id="SM00320">
    <property type="entry name" value="WD40"/>
    <property type="match status" value="7"/>
</dbReference>
<dbReference type="FunFam" id="1.20.1160.11:FF:000001">
    <property type="entry name" value="Paired amphipathic helix protein Sin3"/>
    <property type="match status" value="1"/>
</dbReference>
<evidence type="ECO:0000256" key="2">
    <source>
        <dbReference type="ARBA" id="ARBA00022574"/>
    </source>
</evidence>
<dbReference type="PROSITE" id="PS50082">
    <property type="entry name" value="WD_REPEATS_2"/>
    <property type="match status" value="6"/>
</dbReference>
<dbReference type="Gene3D" id="1.20.1160.11">
    <property type="entry name" value="Paired amphipathic helix"/>
    <property type="match status" value="1"/>
</dbReference>
<evidence type="ECO:0000313" key="8">
    <source>
        <dbReference type="EMBL" id="KAF2012678.1"/>
    </source>
</evidence>
<evidence type="ECO:0000256" key="5">
    <source>
        <dbReference type="PROSITE-ProRule" id="PRU00221"/>
    </source>
</evidence>
<dbReference type="GO" id="GO:0005634">
    <property type="term" value="C:nucleus"/>
    <property type="evidence" value="ECO:0007669"/>
    <property type="project" value="UniProtKB-SubCell"/>
</dbReference>
<dbReference type="InterPro" id="IPR020472">
    <property type="entry name" value="WD40_PAC1"/>
</dbReference>
<dbReference type="PROSITE" id="PS51477">
    <property type="entry name" value="PAH"/>
    <property type="match status" value="1"/>
</dbReference>
<dbReference type="OrthoDB" id="538223at2759"/>
<dbReference type="PROSITE" id="PS00678">
    <property type="entry name" value="WD_REPEATS_1"/>
    <property type="match status" value="4"/>
</dbReference>
<proteinExistence type="predicted"/>
<feature type="repeat" description="WD" evidence="5">
    <location>
        <begin position="662"/>
        <end position="703"/>
    </location>
</feature>
<gene>
    <name evidence="8" type="ORF">BU24DRAFT_425312</name>
</gene>
<dbReference type="RefSeq" id="XP_033381017.1">
    <property type="nucleotide sequence ID" value="XM_033528716.1"/>
</dbReference>
<dbReference type="SMART" id="SM00220">
    <property type="entry name" value="S_TKc"/>
    <property type="match status" value="1"/>
</dbReference>
<name>A0A6A5XHH0_9PLEO</name>
<evidence type="ECO:0000256" key="1">
    <source>
        <dbReference type="ARBA" id="ARBA00004123"/>
    </source>
</evidence>
<dbReference type="Gene3D" id="2.130.10.10">
    <property type="entry name" value="YVTN repeat-like/Quinoprotein amine dehydrogenase"/>
    <property type="match status" value="3"/>
</dbReference>
<feature type="domain" description="Protein kinase" evidence="7">
    <location>
        <begin position="174"/>
        <end position="445"/>
    </location>
</feature>
<dbReference type="InterPro" id="IPR001680">
    <property type="entry name" value="WD40_rpt"/>
</dbReference>
<dbReference type="PROSITE" id="PS00108">
    <property type="entry name" value="PROTEIN_KINASE_ST"/>
    <property type="match status" value="1"/>
</dbReference>
<dbReference type="SUPFAM" id="SSF56112">
    <property type="entry name" value="Protein kinase-like (PK-like)"/>
    <property type="match status" value="1"/>
</dbReference>
<dbReference type="EMBL" id="ML978072">
    <property type="protein sequence ID" value="KAF2012678.1"/>
    <property type="molecule type" value="Genomic_DNA"/>
</dbReference>
<dbReference type="GO" id="GO:0004672">
    <property type="term" value="F:protein kinase activity"/>
    <property type="evidence" value="ECO:0007669"/>
    <property type="project" value="InterPro"/>
</dbReference>
<dbReference type="Pfam" id="PF00400">
    <property type="entry name" value="WD40"/>
    <property type="match status" value="7"/>
</dbReference>
<dbReference type="InterPro" id="IPR003822">
    <property type="entry name" value="PAH"/>
</dbReference>
<sequence>MATMGQRQQPIPYDSRSYLAQVRVQFSDHPDVYNRFLDIMKHFKSGAIDTTSVISQVLTLFAGKPNLIQDFNTFLPRGYKIECGTNGDPNAIRVTTPTGTTVSTMPNAVLGPTSGANALDGGIHDGPAQQGETSRPLDLVLDSELPTTFRGPITIHSYPEINDRGRRFTREEHWEAGRILGNGAFGKVRLEKCIKNATSQRSIRAVKIVNKPSDRSMSLDLNRELEAIYKFSHDRYKRWFVKSFGWFDNESSIFIAMEYCHHGDLHRCLSERRITVGEVQQLTFQILEGLDQMHRNDFAHRDLKPGNILIKTMPPDEKWWIVLADFGISKRADGSNGPTSAAKGTLMFMAPELRGFQDRFKPRTIADFKAADMWAFGEIVVLMLTGKATFQNDGELMRYCQRQRRFQLPESISIGVDCHELIAGVMAATPQDRMTTSQCLQHRWIMSLHTEEEFSTLNSEYGGLLLPRITRDEELASAGWSNVSDPEELASAGWSNVSDPEHTTTLSIARQISPKLPPLEGPVQTLRGHAGEIWSMAYSHDSTRLISGSQDGTIRIWNASREEYIRNSVSRSYRNFGERYISPVYSVAFSHDSIYIAGSAKGTIKIWYADGREHRQTSKAYWGGGEVLSVAWSHDSTWLASGSSDATIKIWDASNVKCLRTLKGHSDRVKSVAFSHDSTWLASGSADTTIKIWDSRSGRCLHTLEGHESRVQSVAFSHDSTWLASGSSDRTIKIWDSRSGRCLHTLEGHEFRVQSVAFSHDSTWLASGSSDRTIKIWDASSGRCLQTLETPEMNEVRSVAVSHDSTRLASGSIDGKVRIWKVQLP</sequence>
<dbReference type="Pfam" id="PF02671">
    <property type="entry name" value="PAH"/>
    <property type="match status" value="1"/>
</dbReference>
<dbReference type="InterPro" id="IPR008271">
    <property type="entry name" value="Ser/Thr_kinase_AS"/>
</dbReference>
<dbReference type="InterPro" id="IPR015943">
    <property type="entry name" value="WD40/YVTN_repeat-like_dom_sf"/>
</dbReference>
<dbReference type="PRINTS" id="PR00320">
    <property type="entry name" value="GPROTEINBRPT"/>
</dbReference>
<accession>A0A6A5XHH0</accession>
<dbReference type="SUPFAM" id="SSF50998">
    <property type="entry name" value="Quinoprotein alcohol dehydrogenase-like"/>
    <property type="match status" value="1"/>
</dbReference>
<organism evidence="8 9">
    <name type="scientific">Aaosphaeria arxii CBS 175.79</name>
    <dbReference type="NCBI Taxonomy" id="1450172"/>
    <lineage>
        <taxon>Eukaryota</taxon>
        <taxon>Fungi</taxon>
        <taxon>Dikarya</taxon>
        <taxon>Ascomycota</taxon>
        <taxon>Pezizomycotina</taxon>
        <taxon>Dothideomycetes</taxon>
        <taxon>Pleosporomycetidae</taxon>
        <taxon>Pleosporales</taxon>
        <taxon>Pleosporales incertae sedis</taxon>
        <taxon>Aaosphaeria</taxon>
    </lineage>
</organism>
<protein>
    <submittedName>
        <fullName evidence="8">WD40 repeat-like protein</fullName>
    </submittedName>
</protein>
<dbReference type="InterPro" id="IPR000719">
    <property type="entry name" value="Prot_kinase_dom"/>
</dbReference>
<dbReference type="InterPro" id="IPR019775">
    <property type="entry name" value="WD40_repeat_CS"/>
</dbReference>
<dbReference type="InterPro" id="IPR050349">
    <property type="entry name" value="WD_LIS1/nudF_dynein_reg"/>
</dbReference>
<feature type="repeat" description="WD" evidence="5">
    <location>
        <begin position="526"/>
        <end position="567"/>
    </location>
</feature>
<dbReference type="CDD" id="cd00200">
    <property type="entry name" value="WD40"/>
    <property type="match status" value="1"/>
</dbReference>
<dbReference type="SUPFAM" id="SSF47762">
    <property type="entry name" value="PAH2 domain"/>
    <property type="match status" value="1"/>
</dbReference>
<keyword evidence="4 6" id="KW-0539">Nucleus</keyword>
<evidence type="ECO:0000256" key="4">
    <source>
        <dbReference type="ARBA" id="ARBA00023242"/>
    </source>
</evidence>
<comment type="subcellular location">
    <subcellularLocation>
        <location evidence="1 6">Nucleus</location>
    </subcellularLocation>
</comment>
<dbReference type="GO" id="GO:0005524">
    <property type="term" value="F:ATP binding"/>
    <property type="evidence" value="ECO:0007669"/>
    <property type="project" value="InterPro"/>
</dbReference>
<feature type="repeat" description="WD" evidence="5">
    <location>
        <begin position="789"/>
        <end position="825"/>
    </location>
</feature>
<dbReference type="PANTHER" id="PTHR44129">
    <property type="entry name" value="WD REPEAT-CONTAINING PROTEIN POP1"/>
    <property type="match status" value="1"/>
</dbReference>